<name>A0ABM5HNM6_DRORH</name>
<sequence>MNCEGSIVIRAKGCGREATVSLRQKELIRNLRALVAVRFEQAIARIVLVFAGQVLRDVGTIDSKGIVSGVTVHVVCRAEVPDRTSPTSSPVTINITKTPAVREGLMRSLYSANMAYFGLNEPGVLRNLLQADPRIRSLIEENATMRHYLNSDQNLREMLSMAFSPAKKELGRRRDLYISRLEFVPGGYRMLGRLNYFMLQAYEDNVAMSFQQASQGAKGGSNPQRGRENKDPLPNPWRRSPAPPARLELRGMGIFAGRIPVNQSGSGSSSDSDSGLDGSQEKSQKRPTTSAPQIKRADSPRREEGRWDWCYKVQLEQLVQMGYQNRNRNIRALLISLGNVDSAARLLDHWDRSVEK</sequence>
<dbReference type="GeneID" id="108047369"/>
<dbReference type="InterPro" id="IPR000626">
    <property type="entry name" value="Ubiquitin-like_dom"/>
</dbReference>
<dbReference type="InterPro" id="IPR015496">
    <property type="entry name" value="Ubiquilin"/>
</dbReference>
<feature type="compositionally biased region" description="Low complexity" evidence="1">
    <location>
        <begin position="264"/>
        <end position="278"/>
    </location>
</feature>
<dbReference type="Pfam" id="PF23195">
    <property type="entry name" value="UBQLN1"/>
    <property type="match status" value="1"/>
</dbReference>
<dbReference type="SUPFAM" id="SSF46934">
    <property type="entry name" value="UBA-like"/>
    <property type="match status" value="1"/>
</dbReference>
<dbReference type="EnsemblMetazoa" id="XM_017127525.2">
    <property type="protein sequence ID" value="XP_016983014.2"/>
    <property type="gene ID" value="LOC108047369"/>
</dbReference>
<evidence type="ECO:0000313" key="4">
    <source>
        <dbReference type="EnsemblMetazoa" id="XP_016983014.2"/>
    </source>
</evidence>
<feature type="domain" description="Ubiquitin-like" evidence="3">
    <location>
        <begin position="5"/>
        <end position="77"/>
    </location>
</feature>
<dbReference type="InterPro" id="IPR029071">
    <property type="entry name" value="Ubiquitin-like_domsf"/>
</dbReference>
<dbReference type="InterPro" id="IPR009060">
    <property type="entry name" value="UBA-like_sf"/>
</dbReference>
<dbReference type="PROSITE" id="PS50030">
    <property type="entry name" value="UBA"/>
    <property type="match status" value="1"/>
</dbReference>
<feature type="region of interest" description="Disordered" evidence="1">
    <location>
        <begin position="259"/>
        <end position="301"/>
    </location>
</feature>
<feature type="domain" description="UBA" evidence="2">
    <location>
        <begin position="300"/>
        <end position="347"/>
    </location>
</feature>
<dbReference type="InterPro" id="IPR015940">
    <property type="entry name" value="UBA"/>
</dbReference>
<accession>A0ABM5HNM6</accession>
<protein>
    <recommendedName>
        <fullName evidence="6">Ubiquilin-1</fullName>
    </recommendedName>
</protein>
<feature type="region of interest" description="Disordered" evidence="1">
    <location>
        <begin position="212"/>
        <end position="244"/>
    </location>
</feature>
<dbReference type="SUPFAM" id="SSF54236">
    <property type="entry name" value="Ubiquitin-like"/>
    <property type="match status" value="1"/>
</dbReference>
<dbReference type="RefSeq" id="XP_016983014.2">
    <property type="nucleotide sequence ID" value="XM_017127525.2"/>
</dbReference>
<dbReference type="Gene3D" id="3.10.20.90">
    <property type="entry name" value="Phosphatidylinositol 3-kinase Catalytic Subunit, Chain A, domain 1"/>
    <property type="match status" value="1"/>
</dbReference>
<dbReference type="Gene3D" id="1.10.8.10">
    <property type="entry name" value="DNA helicase RuvA subunit, C-terminal domain"/>
    <property type="match status" value="1"/>
</dbReference>
<organism evidence="4 5">
    <name type="scientific">Drosophila rhopaloa</name>
    <name type="common">Fruit fly</name>
    <dbReference type="NCBI Taxonomy" id="1041015"/>
    <lineage>
        <taxon>Eukaryota</taxon>
        <taxon>Metazoa</taxon>
        <taxon>Ecdysozoa</taxon>
        <taxon>Arthropoda</taxon>
        <taxon>Hexapoda</taxon>
        <taxon>Insecta</taxon>
        <taxon>Pterygota</taxon>
        <taxon>Neoptera</taxon>
        <taxon>Endopterygota</taxon>
        <taxon>Diptera</taxon>
        <taxon>Brachycera</taxon>
        <taxon>Muscomorpha</taxon>
        <taxon>Ephydroidea</taxon>
        <taxon>Drosophilidae</taxon>
        <taxon>Drosophila</taxon>
        <taxon>Sophophora</taxon>
    </lineage>
</organism>
<evidence type="ECO:0008006" key="6">
    <source>
        <dbReference type="Google" id="ProtNLM"/>
    </source>
</evidence>
<evidence type="ECO:0000313" key="5">
    <source>
        <dbReference type="Proteomes" id="UP001652680"/>
    </source>
</evidence>
<dbReference type="PANTHER" id="PTHR10677">
    <property type="entry name" value="UBIQUILIN"/>
    <property type="match status" value="1"/>
</dbReference>
<evidence type="ECO:0000259" key="3">
    <source>
        <dbReference type="PROSITE" id="PS50053"/>
    </source>
</evidence>
<evidence type="ECO:0000259" key="2">
    <source>
        <dbReference type="PROSITE" id="PS50030"/>
    </source>
</evidence>
<dbReference type="PROSITE" id="PS50053">
    <property type="entry name" value="UBIQUITIN_2"/>
    <property type="match status" value="1"/>
</dbReference>
<proteinExistence type="predicted"/>
<evidence type="ECO:0000256" key="1">
    <source>
        <dbReference type="SAM" id="MobiDB-lite"/>
    </source>
</evidence>
<keyword evidence="5" id="KW-1185">Reference proteome</keyword>
<reference evidence="5" key="1">
    <citation type="journal article" date="2021" name="Elife">
        <title>Highly contiguous assemblies of 101 drosophilid genomes.</title>
        <authorList>
            <person name="Kim B.Y."/>
            <person name="Wang J.R."/>
            <person name="Miller D.E."/>
            <person name="Barmina O."/>
            <person name="Delaney E."/>
            <person name="Thompson A."/>
            <person name="Comeault A.A."/>
            <person name="Peede D."/>
            <person name="D'Agostino E.R."/>
            <person name="Pelaez J."/>
            <person name="Aguilar J.M."/>
            <person name="Haji D."/>
            <person name="Matsunaga T."/>
            <person name="Armstrong E.E."/>
            <person name="Zych M."/>
            <person name="Ogawa Y."/>
            <person name="Stamenkovic-Radak M."/>
            <person name="Jelic M."/>
            <person name="Veselinovic M.S."/>
            <person name="Tanaskovic M."/>
            <person name="Eric P."/>
            <person name="Gao J.J."/>
            <person name="Katoh T.K."/>
            <person name="Toda M.J."/>
            <person name="Watabe H."/>
            <person name="Watada M."/>
            <person name="Davis J.S."/>
            <person name="Moyle L.C."/>
            <person name="Manoli G."/>
            <person name="Bertolini E."/>
            <person name="Kostal V."/>
            <person name="Hawley R.S."/>
            <person name="Takahashi A."/>
            <person name="Jones C.D."/>
            <person name="Price D.K."/>
            <person name="Whiteman N."/>
            <person name="Kopp A."/>
            <person name="Matute D.R."/>
            <person name="Petrov D.A."/>
        </authorList>
    </citation>
    <scope>NUCLEOTIDE SEQUENCE [LARGE SCALE GENOMIC DNA]</scope>
</reference>
<dbReference type="Proteomes" id="UP001652680">
    <property type="component" value="Unassembled WGS sequence"/>
</dbReference>
<dbReference type="PANTHER" id="PTHR10677:SF3">
    <property type="entry name" value="FI07626P-RELATED"/>
    <property type="match status" value="1"/>
</dbReference>
<reference evidence="4" key="2">
    <citation type="submission" date="2025-05" db="UniProtKB">
        <authorList>
            <consortium name="EnsemblMetazoa"/>
        </authorList>
    </citation>
    <scope>IDENTIFICATION</scope>
</reference>
<dbReference type="Pfam" id="PF00240">
    <property type="entry name" value="ubiquitin"/>
    <property type="match status" value="1"/>
</dbReference>